<keyword evidence="2" id="KW-1185">Reference proteome</keyword>
<comment type="caution">
    <text evidence="1">The sequence shown here is derived from an EMBL/GenBank/DDBJ whole genome shotgun (WGS) entry which is preliminary data.</text>
</comment>
<dbReference type="OrthoDB" id="9342533at2"/>
<accession>A0A6N6VML7</accession>
<gene>
    <name evidence="1" type="ORF">GCL60_16320</name>
</gene>
<protein>
    <submittedName>
        <fullName evidence="1">Uncharacterized protein</fullName>
    </submittedName>
</protein>
<dbReference type="Pfam" id="PF25948">
    <property type="entry name" value="DUF7986"/>
    <property type="match status" value="1"/>
</dbReference>
<evidence type="ECO:0000313" key="1">
    <source>
        <dbReference type="EMBL" id="KAB8035793.1"/>
    </source>
</evidence>
<dbReference type="InterPro" id="IPR058292">
    <property type="entry name" value="DUF7986"/>
</dbReference>
<dbReference type="RefSeq" id="WP_153421817.1">
    <property type="nucleotide sequence ID" value="NZ_WFLM01000009.1"/>
</dbReference>
<organism evidence="1 2">
    <name type="scientific">Silvanigrella paludirubra</name>
    <dbReference type="NCBI Taxonomy" id="2499159"/>
    <lineage>
        <taxon>Bacteria</taxon>
        <taxon>Pseudomonadati</taxon>
        <taxon>Bdellovibrionota</taxon>
        <taxon>Oligoflexia</taxon>
        <taxon>Silvanigrellales</taxon>
        <taxon>Silvanigrellaceae</taxon>
        <taxon>Silvanigrella</taxon>
    </lineage>
</organism>
<dbReference type="Proteomes" id="UP000437748">
    <property type="component" value="Unassembled WGS sequence"/>
</dbReference>
<dbReference type="AlphaFoldDB" id="A0A6N6VML7"/>
<name>A0A6N6VML7_9BACT</name>
<proteinExistence type="predicted"/>
<reference evidence="1 2" key="1">
    <citation type="submission" date="2019-10" db="EMBL/GenBank/DDBJ databases">
        <title>New species of Slilvanegrellaceae.</title>
        <authorList>
            <person name="Pitt A."/>
            <person name="Hahn M.W."/>
        </authorList>
    </citation>
    <scope>NUCLEOTIDE SEQUENCE [LARGE SCALE GENOMIC DNA]</scope>
    <source>
        <strain evidence="1 2">SP-Ram-0.45-NSY-1</strain>
    </source>
</reference>
<dbReference type="EMBL" id="WFLM01000009">
    <property type="protein sequence ID" value="KAB8035793.1"/>
    <property type="molecule type" value="Genomic_DNA"/>
</dbReference>
<sequence length="295" mass="33402">MAKKTSRKNNLNELYTALDLMMTGNHSSVAGSDFLMSRKTNPNYGYIDPDDINDYNQDFIDTIIKLKPINKVEVPKNLELLSNQYTDKRKIIEKFDHANYDNAMASGIEAAKELGNYNEFSNKIVLLNDSEMNIFFDYIALYRELDDKRAIINWYLKNPNLINDENKELIKAYEQASFALLRLDNNLDHGAIKVTDIISQNEYILIDKALNRSKKEGLLYACSILNLNDYVISSGGGLPLDPKSTGGKTVLSILSKYLDKIRNTNDCFSPDVRECVRKMYGLALRGGALHGMTIG</sequence>
<evidence type="ECO:0000313" key="2">
    <source>
        <dbReference type="Proteomes" id="UP000437748"/>
    </source>
</evidence>